<name>L0I744_HALRX</name>
<evidence type="ECO:0000313" key="11">
    <source>
        <dbReference type="Proteomes" id="UP000010846"/>
    </source>
</evidence>
<evidence type="ECO:0000256" key="7">
    <source>
        <dbReference type="ARBA" id="ARBA00023136"/>
    </source>
</evidence>
<evidence type="ECO:0000256" key="2">
    <source>
        <dbReference type="ARBA" id="ARBA00022475"/>
    </source>
</evidence>
<keyword evidence="11" id="KW-1185">Reference proteome</keyword>
<evidence type="ECO:0000256" key="4">
    <source>
        <dbReference type="ARBA" id="ARBA00022692"/>
    </source>
</evidence>
<organism evidence="10 11">
    <name type="scientific">Halovivax ruber (strain DSM 18193 / JCM 13892 / XH-70)</name>
    <dbReference type="NCBI Taxonomy" id="797302"/>
    <lineage>
        <taxon>Archaea</taxon>
        <taxon>Methanobacteriati</taxon>
        <taxon>Methanobacteriota</taxon>
        <taxon>Stenosarchaea group</taxon>
        <taxon>Halobacteria</taxon>
        <taxon>Halobacteriales</taxon>
        <taxon>Natrialbaceae</taxon>
        <taxon>Halovivax</taxon>
    </lineage>
</organism>
<dbReference type="InterPro" id="IPR019127">
    <property type="entry name" value="Exosortase"/>
</dbReference>
<dbReference type="KEGG" id="hru:Halru_0743"/>
<keyword evidence="2" id="KW-1003">Cell membrane</keyword>
<evidence type="ECO:0000256" key="8">
    <source>
        <dbReference type="PIRSR" id="PIRSR025737-1"/>
    </source>
</evidence>
<feature type="transmembrane region" description="Helical" evidence="9">
    <location>
        <begin position="39"/>
        <end position="57"/>
    </location>
</feature>
<feature type="transmembrane region" description="Helical" evidence="9">
    <location>
        <begin position="95"/>
        <end position="116"/>
    </location>
</feature>
<reference evidence="10" key="1">
    <citation type="submission" date="2011-09" db="EMBL/GenBank/DDBJ databases">
        <title>Complete sequence of Halovivax ruber XH-70.</title>
        <authorList>
            <consortium name="US DOE Joint Genome Institute"/>
            <person name="Lucas S."/>
            <person name="Han J."/>
            <person name="Lapidus A."/>
            <person name="Cheng J.-F."/>
            <person name="Goodwin L."/>
            <person name="Pitluck S."/>
            <person name="Peters L."/>
            <person name="Mikhailova N."/>
            <person name="Davenport K."/>
            <person name="Detter J.C."/>
            <person name="Han C."/>
            <person name="Tapia R."/>
            <person name="Land M."/>
            <person name="Hauser L."/>
            <person name="Kyrpides N."/>
            <person name="Ivanova N."/>
            <person name="Pagani I."/>
            <person name="Sproer C."/>
            <person name="Anderson I."/>
            <person name="Woyke T."/>
        </authorList>
    </citation>
    <scope>NUCLEOTIDE SEQUENCE</scope>
    <source>
        <strain evidence="10">XH-70</strain>
    </source>
</reference>
<accession>L0I744</accession>
<keyword evidence="3" id="KW-0645">Protease</keyword>
<dbReference type="STRING" id="797302.Halru_0743"/>
<evidence type="ECO:0000256" key="6">
    <source>
        <dbReference type="ARBA" id="ARBA00022989"/>
    </source>
</evidence>
<evidence type="ECO:0000313" key="10">
    <source>
        <dbReference type="EMBL" id="AGB15370.1"/>
    </source>
</evidence>
<dbReference type="GO" id="GO:0006508">
    <property type="term" value="P:proteolysis"/>
    <property type="evidence" value="ECO:0007669"/>
    <property type="project" value="UniProtKB-KW"/>
</dbReference>
<evidence type="ECO:0000256" key="3">
    <source>
        <dbReference type="ARBA" id="ARBA00022670"/>
    </source>
</evidence>
<dbReference type="GO" id="GO:0008233">
    <property type="term" value="F:peptidase activity"/>
    <property type="evidence" value="ECO:0007669"/>
    <property type="project" value="UniProtKB-KW"/>
</dbReference>
<keyword evidence="6 9" id="KW-1133">Transmembrane helix</keyword>
<feature type="transmembrane region" description="Helical" evidence="9">
    <location>
        <begin position="123"/>
        <end position="139"/>
    </location>
</feature>
<feature type="transmembrane region" description="Helical" evidence="9">
    <location>
        <begin position="69"/>
        <end position="89"/>
    </location>
</feature>
<gene>
    <name evidence="10" type="ordered locus">Halru_0743</name>
</gene>
<feature type="active site" description="Acyl-thioester intermediate" evidence="8">
    <location>
        <position position="200"/>
    </location>
</feature>
<dbReference type="EMBL" id="CP003050">
    <property type="protein sequence ID" value="AGB15370.1"/>
    <property type="molecule type" value="Genomic_DNA"/>
</dbReference>
<dbReference type="PIRSF" id="PIRSF025737">
    <property type="entry name" value="Cyco1"/>
    <property type="match status" value="1"/>
</dbReference>
<keyword evidence="5" id="KW-0378">Hydrolase</keyword>
<feature type="transmembrane region" description="Helical" evidence="9">
    <location>
        <begin position="227"/>
        <end position="254"/>
    </location>
</feature>
<dbReference type="InterPro" id="IPR026392">
    <property type="entry name" value="Exo/Archaeosortase_dom"/>
</dbReference>
<evidence type="ECO:0000256" key="9">
    <source>
        <dbReference type="SAM" id="Phobius"/>
    </source>
</evidence>
<sequence>MSDPDAILQAGRHSVTAVTGVAESIPRLPLSAANATMGAVDYLAWISIAAFLVAIALEWRDEIDAARYVGAVASVLFGSFWLAMVPYYWTEMQSPLETMLALAAFPLCLYATYLLFQGRESMLILVRAVAVMGIIYLPVETIPLARQWLIETTAYQTHLAMDIVAESPGLETGGNGYHSRFAFDTDTVPTGRTTYIVLACTGIGSMAIFGGLIAAVRAPLRRKAAGFVVAVGIIWFLNLVRNVFISLATPYGWFQQDFFVYLATEWMGAVPERTSFLISHNVIFQPGAVIALVGIAYIVIRIVPEVVEPLEEVLFVLTGTEYDLAEVFGPESETGKAAGD</sequence>
<keyword evidence="7 9" id="KW-0472">Membrane</keyword>
<evidence type="ECO:0000256" key="5">
    <source>
        <dbReference type="ARBA" id="ARBA00022801"/>
    </source>
</evidence>
<dbReference type="Pfam" id="PF09721">
    <property type="entry name" value="Exosortase_EpsH"/>
    <property type="match status" value="1"/>
</dbReference>
<dbReference type="InterPro" id="IPR014522">
    <property type="entry name" value="ArtA"/>
</dbReference>
<proteinExistence type="predicted"/>
<dbReference type="AlphaFoldDB" id="L0I744"/>
<dbReference type="NCBIfam" id="TIGR04125">
    <property type="entry name" value="exosort_PGF_TRM"/>
    <property type="match status" value="1"/>
</dbReference>
<dbReference type="eggNOG" id="arCOG04471">
    <property type="taxonomic scope" value="Archaea"/>
</dbReference>
<feature type="active site" description="Proton donor" evidence="8">
    <location>
        <position position="241"/>
    </location>
</feature>
<comment type="subcellular location">
    <subcellularLocation>
        <location evidence="1">Cell membrane</location>
        <topology evidence="1">Multi-pass membrane protein</topology>
    </subcellularLocation>
</comment>
<keyword evidence="4 9" id="KW-0812">Transmembrane</keyword>
<dbReference type="GO" id="GO:0005886">
    <property type="term" value="C:plasma membrane"/>
    <property type="evidence" value="ECO:0007669"/>
    <property type="project" value="UniProtKB-SubCell"/>
</dbReference>
<feature type="transmembrane region" description="Helical" evidence="9">
    <location>
        <begin position="274"/>
        <end position="300"/>
    </location>
</feature>
<dbReference type="HOGENOM" id="CLU_065734_1_0_2"/>
<evidence type="ECO:0000256" key="1">
    <source>
        <dbReference type="ARBA" id="ARBA00004651"/>
    </source>
</evidence>
<protein>
    <submittedName>
        <fullName evidence="10">Putative membrane protein</fullName>
    </submittedName>
</protein>
<dbReference type="Proteomes" id="UP000010846">
    <property type="component" value="Chromosome"/>
</dbReference>
<feature type="transmembrane region" description="Helical" evidence="9">
    <location>
        <begin position="195"/>
        <end position="215"/>
    </location>
</feature>
<dbReference type="NCBIfam" id="TIGR04178">
    <property type="entry name" value="exo_archaeo"/>
    <property type="match status" value="1"/>
</dbReference>